<dbReference type="InterPro" id="IPR013078">
    <property type="entry name" value="His_Pase_superF_clade-1"/>
</dbReference>
<dbReference type="CDD" id="cd07067">
    <property type="entry name" value="HP_PGM_like"/>
    <property type="match status" value="1"/>
</dbReference>
<evidence type="ECO:0000313" key="11">
    <source>
        <dbReference type="EMBL" id="KAL3817149.1"/>
    </source>
</evidence>
<dbReference type="SUPFAM" id="SSF53254">
    <property type="entry name" value="Phosphoglycerate mutase-like"/>
    <property type="match status" value="1"/>
</dbReference>
<dbReference type="PROSITE" id="PS00175">
    <property type="entry name" value="PG_MUTASE"/>
    <property type="match status" value="1"/>
</dbReference>
<feature type="binding site" evidence="6">
    <location>
        <begin position="79"/>
        <end position="86"/>
    </location>
    <ligand>
        <name>substrate</name>
    </ligand>
</feature>
<protein>
    <recommendedName>
        <fullName evidence="8">Phosphoglycerate mutase</fullName>
        <ecNumber evidence="8">5.4.2.11</ecNumber>
    </recommendedName>
</protein>
<evidence type="ECO:0000256" key="4">
    <source>
        <dbReference type="ARBA" id="ARBA00023235"/>
    </source>
</evidence>
<evidence type="ECO:0000256" key="8">
    <source>
        <dbReference type="RuleBase" id="RU004511"/>
    </source>
</evidence>
<dbReference type="Proteomes" id="UP001530377">
    <property type="component" value="Unassembled WGS sequence"/>
</dbReference>
<evidence type="ECO:0000256" key="6">
    <source>
        <dbReference type="PIRSR" id="PIRSR613078-2"/>
    </source>
</evidence>
<feature type="site" description="Transition state stabilizer" evidence="7">
    <location>
        <position position="250"/>
    </location>
</feature>
<evidence type="ECO:0000256" key="5">
    <source>
        <dbReference type="PIRSR" id="PIRSR613078-1"/>
    </source>
</evidence>
<evidence type="ECO:0000256" key="7">
    <source>
        <dbReference type="PIRSR" id="PIRSR613078-3"/>
    </source>
</evidence>
<feature type="binding site" evidence="6">
    <location>
        <begin position="251"/>
        <end position="252"/>
    </location>
    <ligand>
        <name>substrate</name>
    </ligand>
</feature>
<dbReference type="InterPro" id="IPR029033">
    <property type="entry name" value="His_PPase_superfam"/>
</dbReference>
<feature type="region of interest" description="Disordered" evidence="9">
    <location>
        <begin position="42"/>
        <end position="65"/>
    </location>
</feature>
<evidence type="ECO:0000256" key="1">
    <source>
        <dbReference type="ARBA" id="ARBA00000380"/>
    </source>
</evidence>
<feature type="active site" description="Tele-phosphohistidine intermediate" evidence="5">
    <location>
        <position position="80"/>
    </location>
</feature>
<gene>
    <name evidence="11" type="ORF">ACHAXA_006149</name>
</gene>
<dbReference type="InterPro" id="IPR001345">
    <property type="entry name" value="PG/BPGM_mutase_AS"/>
</dbReference>
<accession>A0ABD3RY38</accession>
<dbReference type="Gene3D" id="3.40.50.1240">
    <property type="entry name" value="Phosphoglycerate mutase-like"/>
    <property type="match status" value="1"/>
</dbReference>
<dbReference type="Pfam" id="PF00300">
    <property type="entry name" value="His_Phos_1"/>
    <property type="match status" value="1"/>
</dbReference>
<comment type="caution">
    <text evidence="11">The sequence shown here is derived from an EMBL/GenBank/DDBJ whole genome shotgun (WGS) entry which is preliminary data.</text>
</comment>
<dbReference type="InterPro" id="IPR005952">
    <property type="entry name" value="Phosphogly_mut1"/>
</dbReference>
<comment type="similarity">
    <text evidence="2 8">Belongs to the phosphoglycerate mutase family. BPG-dependent PGAM subfamily.</text>
</comment>
<dbReference type="NCBIfam" id="TIGR01258">
    <property type="entry name" value="pgm_1"/>
    <property type="match status" value="1"/>
</dbReference>
<dbReference type="SMART" id="SM00855">
    <property type="entry name" value="PGAM"/>
    <property type="match status" value="1"/>
</dbReference>
<dbReference type="HAMAP" id="MF_01039">
    <property type="entry name" value="PGAM_GpmA"/>
    <property type="match status" value="1"/>
</dbReference>
<keyword evidence="4 8" id="KW-0413">Isomerase</keyword>
<feature type="binding site" evidence="6">
    <location>
        <begin position="92"/>
        <end position="93"/>
    </location>
    <ligand>
        <name>substrate</name>
    </ligand>
</feature>
<feature type="binding site" evidence="6">
    <location>
        <begin position="185"/>
        <end position="186"/>
    </location>
    <ligand>
        <name>substrate</name>
    </ligand>
</feature>
<feature type="binding site" evidence="6">
    <location>
        <position position="131"/>
    </location>
    <ligand>
        <name>substrate</name>
    </ligand>
</feature>
<dbReference type="GO" id="GO:0004619">
    <property type="term" value="F:phosphoglycerate mutase activity"/>
    <property type="evidence" value="ECO:0007669"/>
    <property type="project" value="UniProtKB-EC"/>
</dbReference>
<evidence type="ECO:0000256" key="3">
    <source>
        <dbReference type="ARBA" id="ARBA00023152"/>
    </source>
</evidence>
<dbReference type="EMBL" id="JALLPB020000117">
    <property type="protein sequence ID" value="KAL3817149.1"/>
    <property type="molecule type" value="Genomic_DNA"/>
</dbReference>
<reference evidence="11 12" key="1">
    <citation type="submission" date="2024-10" db="EMBL/GenBank/DDBJ databases">
        <title>Updated reference genomes for cyclostephanoid diatoms.</title>
        <authorList>
            <person name="Roberts W.R."/>
            <person name="Alverson A.J."/>
        </authorList>
    </citation>
    <scope>NUCLEOTIDE SEQUENCE [LARGE SCALE GENOMIC DNA]</scope>
    <source>
        <strain evidence="11 12">AJA228-03</strain>
    </source>
</reference>
<evidence type="ECO:0000256" key="2">
    <source>
        <dbReference type="ARBA" id="ARBA00006717"/>
    </source>
</evidence>
<comment type="catalytic activity">
    <reaction evidence="1 8">
        <text>(2R)-2-phosphoglycerate = (2R)-3-phosphoglycerate</text>
        <dbReference type="Rhea" id="RHEA:15901"/>
        <dbReference type="ChEBI" id="CHEBI:58272"/>
        <dbReference type="ChEBI" id="CHEBI:58289"/>
        <dbReference type="EC" id="5.4.2.11"/>
    </reaction>
</comment>
<name>A0ABD3RY38_9STRA</name>
<dbReference type="GO" id="GO:0006096">
    <property type="term" value="P:glycolytic process"/>
    <property type="evidence" value="ECO:0007669"/>
    <property type="project" value="UniProtKB-KW"/>
</dbReference>
<feature type="chain" id="PRO_5044812053" description="Phosphoglycerate mutase" evidence="10">
    <location>
        <begin position="20"/>
        <end position="323"/>
    </location>
</feature>
<feature type="active site" description="Proton donor/acceptor" evidence="5">
    <location>
        <position position="158"/>
    </location>
</feature>
<dbReference type="EC" id="5.4.2.11" evidence="8"/>
<keyword evidence="10" id="KW-0732">Signal</keyword>
<evidence type="ECO:0000256" key="9">
    <source>
        <dbReference type="SAM" id="MobiDB-lite"/>
    </source>
</evidence>
<feature type="binding site" evidence="6">
    <location>
        <position position="169"/>
    </location>
    <ligand>
        <name>substrate</name>
    </ligand>
</feature>
<feature type="binding site" evidence="6">
    <location>
        <begin position="158"/>
        <end position="161"/>
    </location>
    <ligand>
        <name>substrate</name>
    </ligand>
</feature>
<evidence type="ECO:0000256" key="10">
    <source>
        <dbReference type="SAM" id="SignalP"/>
    </source>
</evidence>
<feature type="signal peptide" evidence="10">
    <location>
        <begin position="1"/>
        <end position="19"/>
    </location>
</feature>
<dbReference type="NCBIfam" id="NF010713">
    <property type="entry name" value="PRK14115.1"/>
    <property type="match status" value="1"/>
</dbReference>
<dbReference type="PANTHER" id="PTHR11931">
    <property type="entry name" value="PHOSPHOGLYCERATE MUTASE"/>
    <property type="match status" value="1"/>
</dbReference>
<organism evidence="11 12">
    <name type="scientific">Cyclostephanos tholiformis</name>
    <dbReference type="NCBI Taxonomy" id="382380"/>
    <lineage>
        <taxon>Eukaryota</taxon>
        <taxon>Sar</taxon>
        <taxon>Stramenopiles</taxon>
        <taxon>Ochrophyta</taxon>
        <taxon>Bacillariophyta</taxon>
        <taxon>Coscinodiscophyceae</taxon>
        <taxon>Thalassiosirophycidae</taxon>
        <taxon>Stephanodiscales</taxon>
        <taxon>Stephanodiscaceae</taxon>
        <taxon>Cyclostephanos</taxon>
    </lineage>
</organism>
<sequence>MMTPSSLPVVLMAVAVVVASSPTAFGFVSPVPASVGVVPDGIRPSLRPRSSSPSKASSTTTTTTTTTTMLNSHKLVLIRHGESTWNDLNIFTGWADASLNERGISEASQGGRLLREGGYVFDVAYTSVLKRAIKTLWIVLEELDLMYIPIVNTWRLNERHYGGLQGLNKQETVDKHGKEQVLVWRRSYDVPPPECDKSSEYYPGNDPRYANVDASDLPLAEPQDHRRAIHAGMGGRDRTGDKGRVIIAAHGNTLRALVKHLDDISEDEITGLNIPTGVPLVYELDDDLRVIPNPNAIAPLRGMYLGDLEDVRARIAGVANQTK</sequence>
<dbReference type="FunFam" id="3.40.50.1240:FF:000003">
    <property type="entry name" value="2,3-bisphosphoglycerate-dependent phosphoglycerate mutase"/>
    <property type="match status" value="1"/>
</dbReference>
<keyword evidence="3 8" id="KW-0324">Glycolysis</keyword>
<dbReference type="AlphaFoldDB" id="A0ABD3RY38"/>
<keyword evidence="12" id="KW-1185">Reference proteome</keyword>
<proteinExistence type="inferred from homology"/>
<evidence type="ECO:0000313" key="12">
    <source>
        <dbReference type="Proteomes" id="UP001530377"/>
    </source>
</evidence>